<protein>
    <submittedName>
        <fullName evidence="1">Uncharacterized protein</fullName>
    </submittedName>
</protein>
<name>A0A2P5BSB8_PARAD</name>
<dbReference type="AlphaFoldDB" id="A0A2P5BSB8"/>
<dbReference type="EMBL" id="JXTB01000229">
    <property type="protein sequence ID" value="PON51693.1"/>
    <property type="molecule type" value="Genomic_DNA"/>
</dbReference>
<accession>A0A2P5BSB8</accession>
<keyword evidence="2" id="KW-1185">Reference proteome</keyword>
<gene>
    <name evidence="1" type="ORF">PanWU01x14_213930</name>
</gene>
<organism evidence="1 2">
    <name type="scientific">Parasponia andersonii</name>
    <name type="common">Sponia andersonii</name>
    <dbReference type="NCBI Taxonomy" id="3476"/>
    <lineage>
        <taxon>Eukaryota</taxon>
        <taxon>Viridiplantae</taxon>
        <taxon>Streptophyta</taxon>
        <taxon>Embryophyta</taxon>
        <taxon>Tracheophyta</taxon>
        <taxon>Spermatophyta</taxon>
        <taxon>Magnoliopsida</taxon>
        <taxon>eudicotyledons</taxon>
        <taxon>Gunneridae</taxon>
        <taxon>Pentapetalae</taxon>
        <taxon>rosids</taxon>
        <taxon>fabids</taxon>
        <taxon>Rosales</taxon>
        <taxon>Cannabaceae</taxon>
        <taxon>Parasponia</taxon>
    </lineage>
</organism>
<reference evidence="2" key="1">
    <citation type="submission" date="2016-06" db="EMBL/GenBank/DDBJ databases">
        <title>Parallel loss of symbiosis genes in relatives of nitrogen-fixing non-legume Parasponia.</title>
        <authorList>
            <person name="Van Velzen R."/>
            <person name="Holmer R."/>
            <person name="Bu F."/>
            <person name="Rutten L."/>
            <person name="Van Zeijl A."/>
            <person name="Liu W."/>
            <person name="Santuari L."/>
            <person name="Cao Q."/>
            <person name="Sharma T."/>
            <person name="Shen D."/>
            <person name="Roswanjaya Y."/>
            <person name="Wardhani T."/>
            <person name="Kalhor M.S."/>
            <person name="Jansen J."/>
            <person name="Van den Hoogen J."/>
            <person name="Gungor B."/>
            <person name="Hartog M."/>
            <person name="Hontelez J."/>
            <person name="Verver J."/>
            <person name="Yang W.-C."/>
            <person name="Schijlen E."/>
            <person name="Repin R."/>
            <person name="Schilthuizen M."/>
            <person name="Schranz E."/>
            <person name="Heidstra R."/>
            <person name="Miyata K."/>
            <person name="Fedorova E."/>
            <person name="Kohlen W."/>
            <person name="Bisseling T."/>
            <person name="Smit S."/>
            <person name="Geurts R."/>
        </authorList>
    </citation>
    <scope>NUCLEOTIDE SEQUENCE [LARGE SCALE GENOMIC DNA]</scope>
    <source>
        <strain evidence="2">cv. WU1-14</strain>
    </source>
</reference>
<dbReference type="Proteomes" id="UP000237105">
    <property type="component" value="Unassembled WGS sequence"/>
</dbReference>
<evidence type="ECO:0000313" key="1">
    <source>
        <dbReference type="EMBL" id="PON51693.1"/>
    </source>
</evidence>
<proteinExistence type="predicted"/>
<evidence type="ECO:0000313" key="2">
    <source>
        <dbReference type="Proteomes" id="UP000237105"/>
    </source>
</evidence>
<sequence>MYELTVLLSKRKDTNAPVKRKITMTKRAEDLAEDFINGRQIVSVKLLESPCSLISPSTKPFLYPFISVI</sequence>
<comment type="caution">
    <text evidence="1">The sequence shown here is derived from an EMBL/GenBank/DDBJ whole genome shotgun (WGS) entry which is preliminary data.</text>
</comment>